<accession>A0A160FKQ3</accession>
<evidence type="ECO:0000313" key="1">
    <source>
        <dbReference type="EMBL" id="ANB72854.1"/>
    </source>
</evidence>
<dbReference type="AlphaFoldDB" id="A0A160FKQ3"/>
<name>A0A160FKQ3_9BURK</name>
<organism evidence="1 2">
    <name type="scientific">Paraburkholderia phytofirmans OLGA172</name>
    <dbReference type="NCBI Taxonomy" id="1417228"/>
    <lineage>
        <taxon>Bacteria</taxon>
        <taxon>Pseudomonadati</taxon>
        <taxon>Pseudomonadota</taxon>
        <taxon>Betaproteobacteria</taxon>
        <taxon>Burkholderiales</taxon>
        <taxon>Burkholderiaceae</taxon>
        <taxon>Paraburkholderia</taxon>
    </lineage>
</organism>
<dbReference type="Proteomes" id="UP000076852">
    <property type="component" value="Chromosome 1"/>
</dbReference>
<protein>
    <submittedName>
        <fullName evidence="1">Uncharacterized protein</fullName>
    </submittedName>
</protein>
<dbReference type="KEGG" id="buz:AYM40_11095"/>
<gene>
    <name evidence="1" type="ORF">AYM40_11095</name>
</gene>
<sequence length="95" mass="10620">MCDRNFFDNFSMVIPCFVILLDTGAGKRLDRSAVFKRMRNRLGDFRELGSIVCIPKFLVTAVGKMSLDDFFGIPKALSNKGTTSCTKAVTSHFVF</sequence>
<dbReference type="EMBL" id="CP014578">
    <property type="protein sequence ID" value="ANB72854.1"/>
    <property type="molecule type" value="Genomic_DNA"/>
</dbReference>
<proteinExistence type="predicted"/>
<keyword evidence="2" id="KW-1185">Reference proteome</keyword>
<reference evidence="1 2" key="1">
    <citation type="journal article" date="2016" name="Gene">
        <title>PacBio SMRT assembly of a complex multi-replicon genome reveals chlorocatechol degradative operon in a region of genome plasticity.</title>
        <authorList>
            <person name="Ricker N."/>
            <person name="Shen S.Y."/>
            <person name="Goordial J."/>
            <person name="Jin S."/>
            <person name="Fulthorpe R.R."/>
        </authorList>
    </citation>
    <scope>NUCLEOTIDE SEQUENCE [LARGE SCALE GENOMIC DNA]</scope>
    <source>
        <strain evidence="1 2">OLGA172</strain>
    </source>
</reference>
<evidence type="ECO:0000313" key="2">
    <source>
        <dbReference type="Proteomes" id="UP000076852"/>
    </source>
</evidence>